<dbReference type="GO" id="GO:0038023">
    <property type="term" value="F:signaling receptor activity"/>
    <property type="evidence" value="ECO:0007669"/>
    <property type="project" value="InterPro"/>
</dbReference>
<dbReference type="Gene3D" id="2.40.170.20">
    <property type="entry name" value="TonB-dependent receptor, beta-barrel domain"/>
    <property type="match status" value="1"/>
</dbReference>
<dbReference type="SUPFAM" id="SSF56935">
    <property type="entry name" value="Porins"/>
    <property type="match status" value="1"/>
</dbReference>
<accession>A0A1G5JI80</accession>
<keyword evidence="7 16" id="KW-0732">Signal</keyword>
<reference evidence="19 20" key="1">
    <citation type="submission" date="2016-10" db="EMBL/GenBank/DDBJ databases">
        <authorList>
            <person name="de Groot N.N."/>
        </authorList>
    </citation>
    <scope>NUCLEOTIDE SEQUENCE [LARGE SCALE GENOMIC DNA]</scope>
    <source>
        <strain evidence="19 20">CGMCC 1.7031</strain>
    </source>
</reference>
<name>A0A1G5JI80_9FLAO</name>
<evidence type="ECO:0000256" key="14">
    <source>
        <dbReference type="PROSITE-ProRule" id="PRU01360"/>
    </source>
</evidence>
<dbReference type="InterPro" id="IPR012910">
    <property type="entry name" value="Plug_dom"/>
</dbReference>
<gene>
    <name evidence="19" type="ORF">SAMN02927903_02703</name>
</gene>
<dbReference type="AlphaFoldDB" id="A0A1G5JI80"/>
<dbReference type="GO" id="GO:0009279">
    <property type="term" value="C:cell outer membrane"/>
    <property type="evidence" value="ECO:0007669"/>
    <property type="project" value="UniProtKB-SubCell"/>
</dbReference>
<dbReference type="OrthoDB" id="9775095at2"/>
<dbReference type="Pfam" id="PF07715">
    <property type="entry name" value="Plug"/>
    <property type="match status" value="1"/>
</dbReference>
<keyword evidence="5" id="KW-0410">Iron transport</keyword>
<feature type="domain" description="TonB-dependent receptor plug" evidence="18">
    <location>
        <begin position="70"/>
        <end position="168"/>
    </location>
</feature>
<dbReference type="GO" id="GO:0015891">
    <property type="term" value="P:siderophore transport"/>
    <property type="evidence" value="ECO:0007669"/>
    <property type="project" value="InterPro"/>
</dbReference>
<proteinExistence type="inferred from homology"/>
<evidence type="ECO:0000256" key="3">
    <source>
        <dbReference type="ARBA" id="ARBA00022448"/>
    </source>
</evidence>
<dbReference type="InterPro" id="IPR000531">
    <property type="entry name" value="Beta-barrel_TonB"/>
</dbReference>
<keyword evidence="10 15" id="KW-0798">TonB box</keyword>
<dbReference type="EMBL" id="FMVF01000014">
    <property type="protein sequence ID" value="SCY87591.1"/>
    <property type="molecule type" value="Genomic_DNA"/>
</dbReference>
<keyword evidence="8" id="KW-0408">Iron</keyword>
<protein>
    <submittedName>
        <fullName evidence="19">Iron complex outermembrane recepter protein</fullName>
    </submittedName>
</protein>
<dbReference type="RefSeq" id="WP_091145085.1">
    <property type="nucleotide sequence ID" value="NZ_FMVF01000014.1"/>
</dbReference>
<dbReference type="CDD" id="cd01347">
    <property type="entry name" value="ligand_gated_channel"/>
    <property type="match status" value="1"/>
</dbReference>
<dbReference type="STRING" id="490189.SAMN02927903_02703"/>
<keyword evidence="9" id="KW-0406">Ion transport</keyword>
<dbReference type="PROSITE" id="PS52016">
    <property type="entry name" value="TONB_DEPENDENT_REC_3"/>
    <property type="match status" value="1"/>
</dbReference>
<evidence type="ECO:0000256" key="16">
    <source>
        <dbReference type="SAM" id="SignalP"/>
    </source>
</evidence>
<organism evidence="19 20">
    <name type="scientific">Flavobacterium caeni</name>
    <dbReference type="NCBI Taxonomy" id="490189"/>
    <lineage>
        <taxon>Bacteria</taxon>
        <taxon>Pseudomonadati</taxon>
        <taxon>Bacteroidota</taxon>
        <taxon>Flavobacteriia</taxon>
        <taxon>Flavobacteriales</taxon>
        <taxon>Flavobacteriaceae</taxon>
        <taxon>Flavobacterium</taxon>
    </lineage>
</organism>
<evidence type="ECO:0000256" key="9">
    <source>
        <dbReference type="ARBA" id="ARBA00023065"/>
    </source>
</evidence>
<dbReference type="GO" id="GO:0015344">
    <property type="term" value="F:siderophore uptake transmembrane transporter activity"/>
    <property type="evidence" value="ECO:0007669"/>
    <property type="project" value="TreeGrafter"/>
</dbReference>
<evidence type="ECO:0000256" key="2">
    <source>
        <dbReference type="ARBA" id="ARBA00009810"/>
    </source>
</evidence>
<keyword evidence="3 14" id="KW-0813">Transport</keyword>
<dbReference type="InterPro" id="IPR037066">
    <property type="entry name" value="Plug_dom_sf"/>
</dbReference>
<keyword evidence="13 14" id="KW-0998">Cell outer membrane</keyword>
<evidence type="ECO:0000256" key="12">
    <source>
        <dbReference type="ARBA" id="ARBA00023170"/>
    </source>
</evidence>
<feature type="signal peptide" evidence="16">
    <location>
        <begin position="1"/>
        <end position="20"/>
    </location>
</feature>
<evidence type="ECO:0000256" key="10">
    <source>
        <dbReference type="ARBA" id="ARBA00023077"/>
    </source>
</evidence>
<evidence type="ECO:0000313" key="20">
    <source>
        <dbReference type="Proteomes" id="UP000199354"/>
    </source>
</evidence>
<keyword evidence="12" id="KW-0675">Receptor</keyword>
<evidence type="ECO:0000256" key="6">
    <source>
        <dbReference type="ARBA" id="ARBA00022692"/>
    </source>
</evidence>
<dbReference type="Proteomes" id="UP000199354">
    <property type="component" value="Unassembled WGS sequence"/>
</dbReference>
<dbReference type="PANTHER" id="PTHR32552">
    <property type="entry name" value="FERRICHROME IRON RECEPTOR-RELATED"/>
    <property type="match status" value="1"/>
</dbReference>
<evidence type="ECO:0000256" key="13">
    <source>
        <dbReference type="ARBA" id="ARBA00023237"/>
    </source>
</evidence>
<evidence type="ECO:0000256" key="4">
    <source>
        <dbReference type="ARBA" id="ARBA00022452"/>
    </source>
</evidence>
<evidence type="ECO:0000259" key="17">
    <source>
        <dbReference type="Pfam" id="PF00593"/>
    </source>
</evidence>
<feature type="chain" id="PRO_5011551246" evidence="16">
    <location>
        <begin position="21"/>
        <end position="728"/>
    </location>
</feature>
<evidence type="ECO:0000256" key="15">
    <source>
        <dbReference type="RuleBase" id="RU003357"/>
    </source>
</evidence>
<dbReference type="Pfam" id="PF00593">
    <property type="entry name" value="TonB_dep_Rec_b-barrel"/>
    <property type="match status" value="1"/>
</dbReference>
<dbReference type="InterPro" id="IPR010105">
    <property type="entry name" value="TonB_sidphr_rcpt"/>
</dbReference>
<evidence type="ECO:0000259" key="18">
    <source>
        <dbReference type="Pfam" id="PF07715"/>
    </source>
</evidence>
<dbReference type="InterPro" id="IPR036942">
    <property type="entry name" value="Beta-barrel_TonB_sf"/>
</dbReference>
<evidence type="ECO:0000256" key="7">
    <source>
        <dbReference type="ARBA" id="ARBA00022729"/>
    </source>
</evidence>
<evidence type="ECO:0000256" key="5">
    <source>
        <dbReference type="ARBA" id="ARBA00022496"/>
    </source>
</evidence>
<dbReference type="Gene3D" id="2.170.130.10">
    <property type="entry name" value="TonB-dependent receptor, plug domain"/>
    <property type="match status" value="1"/>
</dbReference>
<sequence>MHNAIFIATALLFLAHTGHAQNAVSNFDDAPEAFYQVHDTVKNKRQLLEPINITVQAAKPLSVLKSGIKPMDLPQSIQVIGAETLQQQQVLRLSDVVKNANGVYVSSARGGAQESFYARGYDMSANNMFKNGFRTSSGSMPEVASLDKVEILKGSSALLYGNVAPGGILNMVTKTPLFVAGGEIAMQAGSYALYKPTVDVYGPLNNAIAYRFVGTYENSESFRDNVARERYYLNPSVLFKASAKTEILLQADYLHDDWTPDFGTGAVGRNIAEIGRDTYLGALWSNGQTRQASVSGLLTHKFNENWKLGFATSFQNYKRTSEGTERIQPLENGDWNRPLGKNRNEDQIAGQQLSLQGNFNTGKIKHQLFTGVDFEYAFSQTYTFKYDPAVYDMINIFYPSLFVQRTDIPYAANTKIVKTEMNRFGAYAQDLISVTEKIKVLAGIRWSWQESQPTTHDLVAGTVTDERWQKDVAFSPKVGLVYQPLKSLSLYASYANSFTPNTGVTILNETLDPSIIDQYEVGVKNEFWGGLLEANVTLYQIVNSNLAQMAQFNADGTINTNSAVKVLSGETTSKGIEVDLSAKPIDGLNLMAGYSYNNMRYTKTSGITGSFIEGDRLVRTPVNTANLSAFYTVPSGILKGISCGAIANYIGDRLGGWNNTVGQTIPDRSIPLEGYTTVDVSAGYTWRKLSFLCKLSNVGNVLNYTVHENYSVNPIAPRQLIGTLRYKF</sequence>
<dbReference type="PANTHER" id="PTHR32552:SF68">
    <property type="entry name" value="FERRICHROME OUTER MEMBRANE TRANSPORTER_PHAGE RECEPTOR"/>
    <property type="match status" value="1"/>
</dbReference>
<comment type="subcellular location">
    <subcellularLocation>
        <location evidence="1 14">Cell outer membrane</location>
        <topology evidence="1 14">Multi-pass membrane protein</topology>
    </subcellularLocation>
</comment>
<keyword evidence="4 14" id="KW-1134">Transmembrane beta strand</keyword>
<evidence type="ECO:0000256" key="8">
    <source>
        <dbReference type="ARBA" id="ARBA00023004"/>
    </source>
</evidence>
<keyword evidence="11 14" id="KW-0472">Membrane</keyword>
<evidence type="ECO:0000256" key="11">
    <source>
        <dbReference type="ARBA" id="ARBA00023136"/>
    </source>
</evidence>
<keyword evidence="20" id="KW-1185">Reference proteome</keyword>
<dbReference type="NCBIfam" id="TIGR01783">
    <property type="entry name" value="TonB-siderophor"/>
    <property type="match status" value="1"/>
</dbReference>
<evidence type="ECO:0000256" key="1">
    <source>
        <dbReference type="ARBA" id="ARBA00004571"/>
    </source>
</evidence>
<keyword evidence="6 14" id="KW-0812">Transmembrane</keyword>
<evidence type="ECO:0000313" key="19">
    <source>
        <dbReference type="EMBL" id="SCY87591.1"/>
    </source>
</evidence>
<comment type="similarity">
    <text evidence="2 14 15">Belongs to the TonB-dependent receptor family.</text>
</comment>
<dbReference type="InterPro" id="IPR039426">
    <property type="entry name" value="TonB-dep_rcpt-like"/>
</dbReference>
<feature type="domain" description="TonB-dependent receptor-like beta-barrel" evidence="17">
    <location>
        <begin position="249"/>
        <end position="687"/>
    </location>
</feature>